<dbReference type="Proteomes" id="UP000237662">
    <property type="component" value="Unassembled WGS sequence"/>
</dbReference>
<dbReference type="OrthoDB" id="9811239at2"/>
<dbReference type="InterPro" id="IPR028098">
    <property type="entry name" value="Glyco_trans_4-like_N"/>
</dbReference>
<dbReference type="InterPro" id="IPR050194">
    <property type="entry name" value="Glycosyltransferase_grp1"/>
</dbReference>
<accession>A0A2S6I8Z4</accession>
<dbReference type="Pfam" id="PF00534">
    <property type="entry name" value="Glycos_transf_1"/>
    <property type="match status" value="1"/>
</dbReference>
<gene>
    <name evidence="3" type="ORF">CLV84_0931</name>
</gene>
<dbReference type="Pfam" id="PF13439">
    <property type="entry name" value="Glyco_transf_4"/>
    <property type="match status" value="1"/>
</dbReference>
<organism evidence="3 4">
    <name type="scientific">Neolewinella xylanilytica</name>
    <dbReference type="NCBI Taxonomy" id="1514080"/>
    <lineage>
        <taxon>Bacteria</taxon>
        <taxon>Pseudomonadati</taxon>
        <taxon>Bacteroidota</taxon>
        <taxon>Saprospiria</taxon>
        <taxon>Saprospirales</taxon>
        <taxon>Lewinellaceae</taxon>
        <taxon>Neolewinella</taxon>
    </lineage>
</organism>
<feature type="domain" description="Glycosyltransferase subfamily 4-like N-terminal" evidence="2">
    <location>
        <begin position="64"/>
        <end position="171"/>
    </location>
</feature>
<proteinExistence type="predicted"/>
<evidence type="ECO:0000313" key="4">
    <source>
        <dbReference type="Proteomes" id="UP000237662"/>
    </source>
</evidence>
<dbReference type="GO" id="GO:0016757">
    <property type="term" value="F:glycosyltransferase activity"/>
    <property type="evidence" value="ECO:0007669"/>
    <property type="project" value="InterPro"/>
</dbReference>
<reference evidence="3 4" key="1">
    <citation type="submission" date="2018-02" db="EMBL/GenBank/DDBJ databases">
        <title>Genomic Encyclopedia of Archaeal and Bacterial Type Strains, Phase II (KMG-II): from individual species to whole genera.</title>
        <authorList>
            <person name="Goeker M."/>
        </authorList>
    </citation>
    <scope>NUCLEOTIDE SEQUENCE [LARGE SCALE GENOMIC DNA]</scope>
    <source>
        <strain evidence="3 4">DSM 29526</strain>
    </source>
</reference>
<dbReference type="RefSeq" id="WP_104418547.1">
    <property type="nucleotide sequence ID" value="NZ_PTJC01000005.1"/>
</dbReference>
<dbReference type="Gene3D" id="3.40.50.2000">
    <property type="entry name" value="Glycogen Phosphorylase B"/>
    <property type="match status" value="2"/>
</dbReference>
<protein>
    <submittedName>
        <fullName evidence="3">Glycosyltransferase involved in cell wall biosynthesis</fullName>
    </submittedName>
</protein>
<feature type="domain" description="Glycosyl transferase family 1" evidence="1">
    <location>
        <begin position="184"/>
        <end position="345"/>
    </location>
</feature>
<comment type="caution">
    <text evidence="3">The sequence shown here is derived from an EMBL/GenBank/DDBJ whole genome shotgun (WGS) entry which is preliminary data.</text>
</comment>
<dbReference type="AlphaFoldDB" id="A0A2S6I8Z4"/>
<evidence type="ECO:0000259" key="1">
    <source>
        <dbReference type="Pfam" id="PF00534"/>
    </source>
</evidence>
<dbReference type="SUPFAM" id="SSF53756">
    <property type="entry name" value="UDP-Glycosyltransferase/glycogen phosphorylase"/>
    <property type="match status" value="1"/>
</dbReference>
<sequence>MIKIYHLIKSLGRGGAEMLLPETLRVHDGDAFAFRYAYFLPHKGQVAEDLRGMGVTVDCYSASNNAAILAKTAEVAKTAREWGADLIHCHLPIAGVVGRLVGRLTGIPVIYTEHNKQERYHFLTRQLNLRTMAWNKYVITCSGDVKVSLDAHRRLPTTPVVPLLNGVNTERFSPAAYPHDRAVRELGLPKGKLIVGTVCVFRTQKRLHLWLDLAHRLYRANPQLHFVIVGDGPEEERLRTQVSEQGMDAVITFPGRIQEVRPWLAAMDVYLMTSEFEGLPIAMLEAMSMELPVVATAAGGIGEAVTHDKEGFLAPVEEWSSLVGPLDRLLHDESLRRTIGTAARDRVQRGFSIERMTRELERIYRQVVTQ</sequence>
<name>A0A2S6I8Z4_9BACT</name>
<evidence type="ECO:0000259" key="2">
    <source>
        <dbReference type="Pfam" id="PF13439"/>
    </source>
</evidence>
<keyword evidence="3" id="KW-0808">Transferase</keyword>
<dbReference type="PANTHER" id="PTHR45947:SF14">
    <property type="entry name" value="SLL1723 PROTEIN"/>
    <property type="match status" value="1"/>
</dbReference>
<dbReference type="InterPro" id="IPR001296">
    <property type="entry name" value="Glyco_trans_1"/>
</dbReference>
<dbReference type="EMBL" id="PTJC01000005">
    <property type="protein sequence ID" value="PPK87970.1"/>
    <property type="molecule type" value="Genomic_DNA"/>
</dbReference>
<dbReference type="PANTHER" id="PTHR45947">
    <property type="entry name" value="SULFOQUINOVOSYL TRANSFERASE SQD2"/>
    <property type="match status" value="1"/>
</dbReference>
<evidence type="ECO:0000313" key="3">
    <source>
        <dbReference type="EMBL" id="PPK87970.1"/>
    </source>
</evidence>
<keyword evidence="4" id="KW-1185">Reference proteome</keyword>